<proteinExistence type="predicted"/>
<evidence type="ECO:0000313" key="2">
    <source>
        <dbReference type="WBParaSite" id="ALUE_0002150101-mRNA-1"/>
    </source>
</evidence>
<organism evidence="1 2">
    <name type="scientific">Ascaris lumbricoides</name>
    <name type="common">Giant roundworm</name>
    <dbReference type="NCBI Taxonomy" id="6252"/>
    <lineage>
        <taxon>Eukaryota</taxon>
        <taxon>Metazoa</taxon>
        <taxon>Ecdysozoa</taxon>
        <taxon>Nematoda</taxon>
        <taxon>Chromadorea</taxon>
        <taxon>Rhabditida</taxon>
        <taxon>Spirurina</taxon>
        <taxon>Ascaridomorpha</taxon>
        <taxon>Ascaridoidea</taxon>
        <taxon>Ascarididae</taxon>
        <taxon>Ascaris</taxon>
    </lineage>
</organism>
<accession>A0A0M3IRX3</accession>
<evidence type="ECO:0000313" key="1">
    <source>
        <dbReference type="Proteomes" id="UP000036681"/>
    </source>
</evidence>
<name>A0A0M3IRX3_ASCLU</name>
<sequence>MFATRQHSIVLFLKACDKRSNTYFLSFSACADLLRERIYYKNGKFLDHYSFGQWVVRGNHTQRKAQRDWSQIIILRNDALHSELMISIPLITRNSMQAVPNDGNRSEIAGKNIFCEGRLQQLATLSKLQLPG</sequence>
<dbReference type="AlphaFoldDB" id="A0A0M3IRX3"/>
<protein>
    <submittedName>
        <fullName evidence="2">Uncharacterized protein</fullName>
    </submittedName>
</protein>
<reference evidence="2" key="1">
    <citation type="submission" date="2017-02" db="UniProtKB">
        <authorList>
            <consortium name="WormBaseParasite"/>
        </authorList>
    </citation>
    <scope>IDENTIFICATION</scope>
</reference>
<dbReference type="Proteomes" id="UP000036681">
    <property type="component" value="Unplaced"/>
</dbReference>
<dbReference type="WBParaSite" id="ALUE_0002150101-mRNA-1">
    <property type="protein sequence ID" value="ALUE_0002150101-mRNA-1"/>
    <property type="gene ID" value="ALUE_0002150101"/>
</dbReference>
<keyword evidence="1" id="KW-1185">Reference proteome</keyword>
<dbReference type="PROSITE" id="PS51257">
    <property type="entry name" value="PROKAR_LIPOPROTEIN"/>
    <property type="match status" value="1"/>
</dbReference>